<dbReference type="RefSeq" id="WP_077493900.1">
    <property type="nucleotide sequence ID" value="NZ_MLHG01000029.1"/>
</dbReference>
<name>A0A1V3IGA0_9PAST</name>
<evidence type="ECO:0000313" key="1">
    <source>
        <dbReference type="EMBL" id="OOF39971.1"/>
    </source>
</evidence>
<sequence>MALSRTEINARSEAKRGIVTKAFKIPQSVSQDIDELAIALGISKGKVLQQAVELLKQSQKGA</sequence>
<dbReference type="Proteomes" id="UP000189426">
    <property type="component" value="Unassembled WGS sequence"/>
</dbReference>
<comment type="caution">
    <text evidence="1">The sequence shown here is derived from an EMBL/GenBank/DDBJ whole genome shotgun (WGS) entry which is preliminary data.</text>
</comment>
<reference evidence="1 2" key="1">
    <citation type="submission" date="2016-10" db="EMBL/GenBank/DDBJ databases">
        <title>Rodentibacter gen. nov. and new species.</title>
        <authorList>
            <person name="Christensen H."/>
        </authorList>
    </citation>
    <scope>NUCLEOTIDE SEQUENCE [LARGE SCALE GENOMIC DNA]</scope>
    <source>
        <strain evidence="1 2">Ppn418</strain>
    </source>
</reference>
<keyword evidence="2" id="KW-1185">Reference proteome</keyword>
<proteinExistence type="predicted"/>
<dbReference type="AlphaFoldDB" id="A0A1V3IGA0"/>
<dbReference type="EMBL" id="MLHG01000029">
    <property type="protein sequence ID" value="OOF39971.1"/>
    <property type="molecule type" value="Genomic_DNA"/>
</dbReference>
<organism evidence="1 2">
    <name type="scientific">Rodentibacter mrazii</name>
    <dbReference type="NCBI Taxonomy" id="1908257"/>
    <lineage>
        <taxon>Bacteria</taxon>
        <taxon>Pseudomonadati</taxon>
        <taxon>Pseudomonadota</taxon>
        <taxon>Gammaproteobacteria</taxon>
        <taxon>Pasteurellales</taxon>
        <taxon>Pasteurellaceae</taxon>
        <taxon>Rodentibacter</taxon>
    </lineage>
</organism>
<gene>
    <name evidence="1" type="ORF">BKK47_05400</name>
</gene>
<accession>A0A1V3IGA0</accession>
<protein>
    <submittedName>
        <fullName evidence="1">Ribbon-helix-helix protein, CopG family</fullName>
    </submittedName>
</protein>
<evidence type="ECO:0000313" key="2">
    <source>
        <dbReference type="Proteomes" id="UP000189426"/>
    </source>
</evidence>